<dbReference type="EMBL" id="JAGTXO010000008">
    <property type="protein sequence ID" value="KAG8466488.1"/>
    <property type="molecule type" value="Genomic_DNA"/>
</dbReference>
<keyword evidence="4" id="KW-1185">Reference proteome</keyword>
<evidence type="ECO:0000313" key="3">
    <source>
        <dbReference type="EMBL" id="KAG8466488.1"/>
    </source>
</evidence>
<feature type="region of interest" description="Disordered" evidence="2">
    <location>
        <begin position="627"/>
        <end position="720"/>
    </location>
</feature>
<feature type="compositionally biased region" description="Basic residues" evidence="2">
    <location>
        <begin position="669"/>
        <end position="680"/>
    </location>
</feature>
<organism evidence="3 4">
    <name type="scientific">Diacronema lutheri</name>
    <name type="common">Unicellular marine alga</name>
    <name type="synonym">Monochrysis lutheri</name>
    <dbReference type="NCBI Taxonomy" id="2081491"/>
    <lineage>
        <taxon>Eukaryota</taxon>
        <taxon>Haptista</taxon>
        <taxon>Haptophyta</taxon>
        <taxon>Pavlovophyceae</taxon>
        <taxon>Pavlovales</taxon>
        <taxon>Pavlovaceae</taxon>
        <taxon>Diacronema</taxon>
    </lineage>
</organism>
<evidence type="ECO:0000256" key="2">
    <source>
        <dbReference type="SAM" id="MobiDB-lite"/>
    </source>
</evidence>
<sequence length="766" mass="78283">MAPPSTPATTPGTPSVSTPRRPRDLSHNPILGLSGSVLSRPPSANRLRPHSPIVGETAREREHALIRPAPSTGEVRALEQSVALSLESLSESVRAHARSLRALEAGARAAAQLEARVADVGVALSLKADGAALLALGARADELASRAHDEASAAGAAVARPLVAALEARVAALAERVGAAEAGLAAADAARVAADAERRATADALARLDARLDAAEGINGALRAELDALKARAPDKADVAASIAESAASVTDDFQIALERELARRADGKAEAGEVHGALARLDASEARAADLATELAAASARAAVDAADAERRWRLRVDSLEASVAEGARLEAARAERADALERRVAVRTDAELRKLRAHADAADAAGAAALRDATDEHTRALAWFAAQLRAELDERTGAIERDAASLATRDELDAAARELRAQLRLKADAAAMADALADCARDAALRALGARVDERAAAVGVAAERALRGATGEGSALERRLANVERALQFKCGLEDVHTLVDARPDFAQLNAALAAVDESIGAAASGADVARLADEVAALGAAQRAEHAAARWVWDASRAAGADQRVLWDAQPTNGLPTGCAWSRGDPDILVTAAGLYELKFGIFGAVGVRVRARLLANDETVAEASGPHAGASAGADLAAGGARGGGEEAARPPLGASSEAEAQARRARSAGRRVGKRGGIGRATIGSPRQPPPPIRPLAEPAAEPPPPLVTPARDGPRLAGPTCAALVCLLPNTRLSLALGGGAPVGALNGFLEVRKVFVGG</sequence>
<evidence type="ECO:0000256" key="1">
    <source>
        <dbReference type="SAM" id="Coils"/>
    </source>
</evidence>
<comment type="caution">
    <text evidence="3">The sequence shown here is derived from an EMBL/GenBank/DDBJ whole genome shotgun (WGS) entry which is preliminary data.</text>
</comment>
<dbReference type="OrthoDB" id="10668603at2759"/>
<feature type="region of interest" description="Disordered" evidence="2">
    <location>
        <begin position="1"/>
        <end position="57"/>
    </location>
</feature>
<feature type="compositionally biased region" description="Low complexity" evidence="2">
    <location>
        <begin position="7"/>
        <end position="19"/>
    </location>
</feature>
<keyword evidence="1" id="KW-0175">Coiled coil</keyword>
<feature type="coiled-coil region" evidence="1">
    <location>
        <begin position="205"/>
        <end position="232"/>
    </location>
</feature>
<evidence type="ECO:0000313" key="4">
    <source>
        <dbReference type="Proteomes" id="UP000751190"/>
    </source>
</evidence>
<dbReference type="AlphaFoldDB" id="A0A8J5XG57"/>
<dbReference type="OMA" id="TCHEVEV"/>
<proteinExistence type="predicted"/>
<reference evidence="3" key="1">
    <citation type="submission" date="2021-05" db="EMBL/GenBank/DDBJ databases">
        <title>The genome of the haptophyte Pavlova lutheri (Diacronema luteri, Pavlovales) - a model for lipid biosynthesis in eukaryotic algae.</title>
        <authorList>
            <person name="Hulatt C.J."/>
            <person name="Posewitz M.C."/>
        </authorList>
    </citation>
    <scope>NUCLEOTIDE SEQUENCE</scope>
    <source>
        <strain evidence="3">NIVA-4/92</strain>
    </source>
</reference>
<gene>
    <name evidence="3" type="ORF">KFE25_002244</name>
</gene>
<dbReference type="Proteomes" id="UP000751190">
    <property type="component" value="Unassembled WGS sequence"/>
</dbReference>
<accession>A0A8J5XG57</accession>
<feature type="compositionally biased region" description="Low complexity" evidence="2">
    <location>
        <begin position="627"/>
        <end position="644"/>
    </location>
</feature>
<name>A0A8J5XG57_DIALT</name>
<dbReference type="PANTHER" id="PTHR40131:SF1">
    <property type="entry name" value="C1Q DOMAIN-CONTAINING PROTEIN"/>
    <property type="match status" value="1"/>
</dbReference>
<dbReference type="PANTHER" id="PTHR40131">
    <property type="entry name" value="C1Q DOMAIN-CONTAINING PROTEIN"/>
    <property type="match status" value="1"/>
</dbReference>
<protein>
    <submittedName>
        <fullName evidence="3">Uncharacterized protein</fullName>
    </submittedName>
</protein>